<sequence length="227" mass="25110">MLRAFVLFVITLGIFSVIGVNLFRPVAEERAPAPDYLALCGPEYSPETSRTYFGPKEISRPPLDGEKFEITKRSRSFEEFAARRSDAGSLGNDIYRGRGLDDYFFSGPGDDAMISGDGKDLFDAGEGDDCLISTGGHNRLISGPGSDRYIIVDAPGMSRTDIISDFDVNRDRIILVGFDPDELSIQSMIREMEVEGGRQTAVISPTHRLIFESQEEISIRPGNFVIR</sequence>
<proteinExistence type="predicted"/>
<name>A0A371RK84_9PROT</name>
<dbReference type="RefSeq" id="WP_116392501.1">
    <property type="nucleotide sequence ID" value="NZ_QUQO01000001.1"/>
</dbReference>
<protein>
    <submittedName>
        <fullName evidence="1">Calcium-binding protein</fullName>
    </submittedName>
</protein>
<dbReference type="Gene3D" id="2.150.10.10">
    <property type="entry name" value="Serralysin-like metalloprotease, C-terminal"/>
    <property type="match status" value="1"/>
</dbReference>
<dbReference type="InterPro" id="IPR011049">
    <property type="entry name" value="Serralysin-like_metalloprot_C"/>
</dbReference>
<dbReference type="EMBL" id="QUQO01000001">
    <property type="protein sequence ID" value="RFB05869.1"/>
    <property type="molecule type" value="Genomic_DNA"/>
</dbReference>
<keyword evidence="2" id="KW-1185">Reference proteome</keyword>
<accession>A0A371RK84</accession>
<comment type="caution">
    <text evidence="1">The sequence shown here is derived from an EMBL/GenBank/DDBJ whole genome shotgun (WGS) entry which is preliminary data.</text>
</comment>
<dbReference type="AlphaFoldDB" id="A0A371RK84"/>
<gene>
    <name evidence="1" type="ORF">DX908_11685</name>
</gene>
<dbReference type="OrthoDB" id="7779218at2"/>
<dbReference type="Proteomes" id="UP000264589">
    <property type="component" value="Unassembled WGS sequence"/>
</dbReference>
<reference evidence="1 2" key="1">
    <citation type="submission" date="2018-08" db="EMBL/GenBank/DDBJ databases">
        <title>Parvularcula sp. SM1705, isolated from surface water of the South Sea China.</title>
        <authorList>
            <person name="Sun L."/>
        </authorList>
    </citation>
    <scope>NUCLEOTIDE SEQUENCE [LARGE SCALE GENOMIC DNA]</scope>
    <source>
        <strain evidence="1 2">SM1705</strain>
    </source>
</reference>
<evidence type="ECO:0000313" key="2">
    <source>
        <dbReference type="Proteomes" id="UP000264589"/>
    </source>
</evidence>
<dbReference type="InParanoid" id="A0A371RK84"/>
<evidence type="ECO:0000313" key="1">
    <source>
        <dbReference type="EMBL" id="RFB05869.1"/>
    </source>
</evidence>
<dbReference type="SUPFAM" id="SSF51120">
    <property type="entry name" value="beta-Roll"/>
    <property type="match status" value="1"/>
</dbReference>
<organism evidence="1 2">
    <name type="scientific">Parvularcula marina</name>
    <dbReference type="NCBI Taxonomy" id="2292771"/>
    <lineage>
        <taxon>Bacteria</taxon>
        <taxon>Pseudomonadati</taxon>
        <taxon>Pseudomonadota</taxon>
        <taxon>Alphaproteobacteria</taxon>
        <taxon>Parvularculales</taxon>
        <taxon>Parvularculaceae</taxon>
        <taxon>Parvularcula</taxon>
    </lineage>
</organism>